<comment type="caution">
    <text evidence="1">The sequence shown here is derived from an EMBL/GenBank/DDBJ whole genome shotgun (WGS) entry which is preliminary data.</text>
</comment>
<dbReference type="AlphaFoldDB" id="A0A418Y6L1"/>
<proteinExistence type="predicted"/>
<keyword evidence="2" id="KW-1185">Reference proteome</keyword>
<reference evidence="1 2" key="1">
    <citation type="submission" date="2018-09" db="EMBL/GenBank/DDBJ databases">
        <authorList>
            <person name="Zhu H."/>
        </authorList>
    </citation>
    <scope>NUCLEOTIDE SEQUENCE [LARGE SCALE GENOMIC DNA]</scope>
    <source>
        <strain evidence="1 2">K1S02-61</strain>
    </source>
</reference>
<gene>
    <name evidence="1" type="ORF">D3872_04455</name>
</gene>
<evidence type="ECO:0000313" key="1">
    <source>
        <dbReference type="EMBL" id="RJG23487.1"/>
    </source>
</evidence>
<dbReference type="Pfam" id="PF07044">
    <property type="entry name" value="DUF1329"/>
    <property type="match status" value="1"/>
</dbReference>
<protein>
    <submittedName>
        <fullName evidence="1">DUF1329 domain-containing protein</fullName>
    </submittedName>
</protein>
<dbReference type="Proteomes" id="UP000284006">
    <property type="component" value="Unassembled WGS sequence"/>
</dbReference>
<dbReference type="EMBL" id="QYUP01000042">
    <property type="protein sequence ID" value="RJG23487.1"/>
    <property type="molecule type" value="Genomic_DNA"/>
</dbReference>
<sequence>MRWELYRVWHVQATLKDGKRHVDKNG</sequence>
<organism evidence="1 2">
    <name type="scientific">Massilia cavernae</name>
    <dbReference type="NCBI Taxonomy" id="2320864"/>
    <lineage>
        <taxon>Bacteria</taxon>
        <taxon>Pseudomonadati</taxon>
        <taxon>Pseudomonadota</taxon>
        <taxon>Betaproteobacteria</taxon>
        <taxon>Burkholderiales</taxon>
        <taxon>Oxalobacteraceae</taxon>
        <taxon>Telluria group</taxon>
        <taxon>Massilia</taxon>
    </lineage>
</organism>
<name>A0A418Y6L1_9BURK</name>
<evidence type="ECO:0000313" key="2">
    <source>
        <dbReference type="Proteomes" id="UP000284006"/>
    </source>
</evidence>
<dbReference type="InterPro" id="IPR010752">
    <property type="entry name" value="DUF1329"/>
</dbReference>
<accession>A0A418Y6L1</accession>